<accession>M5FPJ2</accession>
<feature type="region of interest" description="Disordered" evidence="5">
    <location>
        <begin position="1"/>
        <end position="146"/>
    </location>
</feature>
<gene>
    <name evidence="7" type="ORF">DACRYDRAFT_118435</name>
</gene>
<keyword evidence="3" id="KW-0804">Transcription</keyword>
<feature type="compositionally biased region" description="Pro residues" evidence="5">
    <location>
        <begin position="80"/>
        <end position="97"/>
    </location>
</feature>
<dbReference type="PROSITE" id="PS50048">
    <property type="entry name" value="ZN2_CY6_FUNGAL_2"/>
    <property type="match status" value="1"/>
</dbReference>
<reference evidence="7 8" key="1">
    <citation type="journal article" date="2012" name="Science">
        <title>The Paleozoic origin of enzymatic lignin decomposition reconstructed from 31 fungal genomes.</title>
        <authorList>
            <person name="Floudas D."/>
            <person name="Binder M."/>
            <person name="Riley R."/>
            <person name="Barry K."/>
            <person name="Blanchette R.A."/>
            <person name="Henrissat B."/>
            <person name="Martinez A.T."/>
            <person name="Otillar R."/>
            <person name="Spatafora J.W."/>
            <person name="Yadav J.S."/>
            <person name="Aerts A."/>
            <person name="Benoit I."/>
            <person name="Boyd A."/>
            <person name="Carlson A."/>
            <person name="Copeland A."/>
            <person name="Coutinho P.M."/>
            <person name="de Vries R.P."/>
            <person name="Ferreira P."/>
            <person name="Findley K."/>
            <person name="Foster B."/>
            <person name="Gaskell J."/>
            <person name="Glotzer D."/>
            <person name="Gorecki P."/>
            <person name="Heitman J."/>
            <person name="Hesse C."/>
            <person name="Hori C."/>
            <person name="Igarashi K."/>
            <person name="Jurgens J.A."/>
            <person name="Kallen N."/>
            <person name="Kersten P."/>
            <person name="Kohler A."/>
            <person name="Kuees U."/>
            <person name="Kumar T.K.A."/>
            <person name="Kuo A."/>
            <person name="LaButti K."/>
            <person name="Larrondo L.F."/>
            <person name="Lindquist E."/>
            <person name="Ling A."/>
            <person name="Lombard V."/>
            <person name="Lucas S."/>
            <person name="Lundell T."/>
            <person name="Martin R."/>
            <person name="McLaughlin D.J."/>
            <person name="Morgenstern I."/>
            <person name="Morin E."/>
            <person name="Murat C."/>
            <person name="Nagy L.G."/>
            <person name="Nolan M."/>
            <person name="Ohm R.A."/>
            <person name="Patyshakuliyeva A."/>
            <person name="Rokas A."/>
            <person name="Ruiz-Duenas F.J."/>
            <person name="Sabat G."/>
            <person name="Salamov A."/>
            <person name="Samejima M."/>
            <person name="Schmutz J."/>
            <person name="Slot J.C."/>
            <person name="St John F."/>
            <person name="Stenlid J."/>
            <person name="Sun H."/>
            <person name="Sun S."/>
            <person name="Syed K."/>
            <person name="Tsang A."/>
            <person name="Wiebenga A."/>
            <person name="Young D."/>
            <person name="Pisabarro A."/>
            <person name="Eastwood D.C."/>
            <person name="Martin F."/>
            <person name="Cullen D."/>
            <person name="Grigoriev I.V."/>
            <person name="Hibbett D.S."/>
        </authorList>
    </citation>
    <scope>NUCLEOTIDE SEQUENCE [LARGE SCALE GENOMIC DNA]</scope>
    <source>
        <strain evidence="7 8">DJM-731 SS1</strain>
    </source>
</reference>
<feature type="compositionally biased region" description="Basic residues" evidence="5">
    <location>
        <begin position="184"/>
        <end position="194"/>
    </location>
</feature>
<feature type="compositionally biased region" description="Low complexity" evidence="5">
    <location>
        <begin position="1"/>
        <end position="23"/>
    </location>
</feature>
<dbReference type="Proteomes" id="UP000030653">
    <property type="component" value="Unassembled WGS sequence"/>
</dbReference>
<feature type="compositionally biased region" description="Basic and acidic residues" evidence="5">
    <location>
        <begin position="137"/>
        <end position="146"/>
    </location>
</feature>
<evidence type="ECO:0000256" key="2">
    <source>
        <dbReference type="ARBA" id="ARBA00023125"/>
    </source>
</evidence>
<dbReference type="InterPro" id="IPR001138">
    <property type="entry name" value="Zn2Cys6_DnaBD"/>
</dbReference>
<dbReference type="PROSITE" id="PS00463">
    <property type="entry name" value="ZN2_CY6_FUNGAL_1"/>
    <property type="match status" value="1"/>
</dbReference>
<dbReference type="OrthoDB" id="39175at2759"/>
<evidence type="ECO:0000313" key="7">
    <source>
        <dbReference type="EMBL" id="EJT98605.1"/>
    </source>
</evidence>
<feature type="region of interest" description="Disordered" evidence="5">
    <location>
        <begin position="227"/>
        <end position="353"/>
    </location>
</feature>
<dbReference type="GeneID" id="63685643"/>
<dbReference type="AlphaFoldDB" id="M5FPJ2"/>
<dbReference type="PANTHER" id="PTHR31069">
    <property type="entry name" value="OLEATE-ACTIVATED TRANSCRIPTION FACTOR 1-RELATED"/>
    <property type="match status" value="1"/>
</dbReference>
<protein>
    <recommendedName>
        <fullName evidence="6">Zn(2)-C6 fungal-type domain-containing protein</fullName>
    </recommendedName>
</protein>
<dbReference type="GO" id="GO:0000981">
    <property type="term" value="F:DNA-binding transcription factor activity, RNA polymerase II-specific"/>
    <property type="evidence" value="ECO:0007669"/>
    <property type="project" value="InterPro"/>
</dbReference>
<dbReference type="HOGENOM" id="CLU_785321_0_0_1"/>
<evidence type="ECO:0000256" key="5">
    <source>
        <dbReference type="SAM" id="MobiDB-lite"/>
    </source>
</evidence>
<name>M5FPJ2_DACPD</name>
<dbReference type="Gene3D" id="4.10.240.10">
    <property type="entry name" value="Zn(2)-C6 fungal-type DNA-binding domain"/>
    <property type="match status" value="1"/>
</dbReference>
<evidence type="ECO:0000259" key="6">
    <source>
        <dbReference type="PROSITE" id="PS50048"/>
    </source>
</evidence>
<proteinExistence type="predicted"/>
<dbReference type="STRING" id="1858805.M5FPJ2"/>
<keyword evidence="1" id="KW-0805">Transcription regulation</keyword>
<keyword evidence="4" id="KW-0539">Nucleus</keyword>
<feature type="compositionally biased region" description="Pro residues" evidence="5">
    <location>
        <begin position="37"/>
        <end position="50"/>
    </location>
</feature>
<feature type="compositionally biased region" description="Low complexity" evidence="5">
    <location>
        <begin position="279"/>
        <end position="289"/>
    </location>
</feature>
<dbReference type="GO" id="GO:0003677">
    <property type="term" value="F:DNA binding"/>
    <property type="evidence" value="ECO:0007669"/>
    <property type="project" value="UniProtKB-KW"/>
</dbReference>
<dbReference type="CDD" id="cd00067">
    <property type="entry name" value="GAL4"/>
    <property type="match status" value="1"/>
</dbReference>
<dbReference type="InterPro" id="IPR050675">
    <property type="entry name" value="OAF3"/>
</dbReference>
<organism evidence="7 8">
    <name type="scientific">Dacryopinax primogenitus (strain DJM 731)</name>
    <name type="common">Brown rot fungus</name>
    <dbReference type="NCBI Taxonomy" id="1858805"/>
    <lineage>
        <taxon>Eukaryota</taxon>
        <taxon>Fungi</taxon>
        <taxon>Dikarya</taxon>
        <taxon>Basidiomycota</taxon>
        <taxon>Agaricomycotina</taxon>
        <taxon>Dacrymycetes</taxon>
        <taxon>Dacrymycetales</taxon>
        <taxon>Dacrymycetaceae</taxon>
        <taxon>Dacryopinax</taxon>
    </lineage>
</organism>
<dbReference type="OMA" id="CITRELD"/>
<dbReference type="Pfam" id="PF00172">
    <property type="entry name" value="Zn_clus"/>
    <property type="match status" value="1"/>
</dbReference>
<dbReference type="SUPFAM" id="SSF57701">
    <property type="entry name" value="Zn2/Cys6 DNA-binding domain"/>
    <property type="match status" value="1"/>
</dbReference>
<feature type="region of interest" description="Disordered" evidence="5">
    <location>
        <begin position="180"/>
        <end position="210"/>
    </location>
</feature>
<dbReference type="GO" id="GO:0008270">
    <property type="term" value="F:zinc ion binding"/>
    <property type="evidence" value="ECO:0007669"/>
    <property type="project" value="InterPro"/>
</dbReference>
<dbReference type="EMBL" id="JH795872">
    <property type="protein sequence ID" value="EJT98605.1"/>
    <property type="molecule type" value="Genomic_DNA"/>
</dbReference>
<keyword evidence="8" id="KW-1185">Reference proteome</keyword>
<evidence type="ECO:0000256" key="3">
    <source>
        <dbReference type="ARBA" id="ARBA00023163"/>
    </source>
</evidence>
<keyword evidence="2" id="KW-0238">DNA-binding</keyword>
<feature type="domain" description="Zn(2)-C6 fungal-type" evidence="6">
    <location>
        <begin position="149"/>
        <end position="179"/>
    </location>
</feature>
<feature type="compositionally biased region" description="Pro residues" evidence="5">
    <location>
        <begin position="293"/>
        <end position="310"/>
    </location>
</feature>
<sequence>MASSNANTTNNNNNNHGNPNTANNPPPQPPHLSAHYPFPPPGVGAYPPHPGWSFPPGTEGAFYPYPLPQPDPAQGGDPSNPLPPPLPPMPYGIPPFPHYFTPGAPGDYPPTTGAMRSPGGGSQRRASTGPYADGEEREPRKAAKKTDVACDFCRRRKLKCDGERPSCGQCITRELDCRYEIGPPRRRGPGKKNRALLSMSEEDREADRRAVASTNLADVASGATIHRSGAGAHAGSGAGAGAGAARTGPGKGRGGLEGPTPLYAYGPIGAFPPPPPGYAYPHVPGAAYGFTPGYPPPPPPGGRRYPPPVQSPEKTNGKKGGKKAQDAPAGGGGGGGGERERDQPNPAPEEQET</sequence>
<dbReference type="SMART" id="SM00066">
    <property type="entry name" value="GAL4"/>
    <property type="match status" value="1"/>
</dbReference>
<evidence type="ECO:0000313" key="8">
    <source>
        <dbReference type="Proteomes" id="UP000030653"/>
    </source>
</evidence>
<evidence type="ECO:0000256" key="1">
    <source>
        <dbReference type="ARBA" id="ARBA00023015"/>
    </source>
</evidence>
<dbReference type="InterPro" id="IPR036864">
    <property type="entry name" value="Zn2-C6_fun-type_DNA-bd_sf"/>
</dbReference>
<dbReference type="PANTHER" id="PTHR31069:SF32">
    <property type="entry name" value="ARGININE METABOLISM REGULATION PROTEIN II"/>
    <property type="match status" value="1"/>
</dbReference>
<feature type="compositionally biased region" description="Gly residues" evidence="5">
    <location>
        <begin position="232"/>
        <end position="242"/>
    </location>
</feature>
<evidence type="ECO:0000256" key="4">
    <source>
        <dbReference type="ARBA" id="ARBA00023242"/>
    </source>
</evidence>
<dbReference type="RefSeq" id="XP_040625503.1">
    <property type="nucleotide sequence ID" value="XM_040770581.1"/>
</dbReference>